<dbReference type="Proteomes" id="UP000011555">
    <property type="component" value="Unassembled WGS sequence"/>
</dbReference>
<dbReference type="Proteomes" id="UP000186547">
    <property type="component" value="Chromosome"/>
</dbReference>
<gene>
    <name evidence="4" type="ORF">C445_07927</name>
    <name evidence="3" type="ORF">CHINAEXTREME_04665</name>
</gene>
<evidence type="ECO:0008006" key="7">
    <source>
        <dbReference type="Google" id="ProtNLM"/>
    </source>
</evidence>
<reference evidence="4 5" key="2">
    <citation type="journal article" date="2014" name="PLoS Genet.">
        <title>Phylogenetically driven sequencing of extremely halophilic archaea reveals strategies for static and dynamic osmo-response.</title>
        <authorList>
            <person name="Becker E.A."/>
            <person name="Seitzer P.M."/>
            <person name="Tritt A."/>
            <person name="Larsen D."/>
            <person name="Krusor M."/>
            <person name="Yao A.I."/>
            <person name="Wu D."/>
            <person name="Madern D."/>
            <person name="Eisen J.A."/>
            <person name="Darling A.E."/>
            <person name="Facciotti M.T."/>
        </authorList>
    </citation>
    <scope>NUCLEOTIDE SEQUENCE [LARGE SCALE GENOMIC DNA]</scope>
    <source>
        <strain evidence="4 5">AJ5</strain>
    </source>
</reference>
<reference evidence="3 6" key="1">
    <citation type="journal article" date="2011" name="J. Bacteriol.">
        <title>Genome sequence of Halobiforma lacisalsi AJ5, an extremely halophilic archaeon which harbors a bop gene.</title>
        <authorList>
            <person name="Jiang X."/>
            <person name="Wang S."/>
            <person name="Cheng H."/>
            <person name="Huo Y."/>
            <person name="Zhang X."/>
            <person name="Zhu X."/>
            <person name="Han X."/>
            <person name="Ni P."/>
            <person name="Wu M."/>
        </authorList>
    </citation>
    <scope>NUCLEOTIDE SEQUENCE [LARGE SCALE GENOMIC DNA]</scope>
    <source>
        <strain evidence="3 6">AJ5</strain>
    </source>
</reference>
<dbReference type="EMBL" id="AOLZ01000032">
    <property type="protein sequence ID" value="EMA34438.1"/>
    <property type="molecule type" value="Genomic_DNA"/>
</dbReference>
<feature type="compositionally biased region" description="Acidic residues" evidence="1">
    <location>
        <begin position="208"/>
        <end position="221"/>
    </location>
</feature>
<feature type="transmembrane region" description="Helical" evidence="2">
    <location>
        <begin position="46"/>
        <end position="79"/>
    </location>
</feature>
<dbReference type="eggNOG" id="arCOG04907">
    <property type="taxonomic scope" value="Archaea"/>
</dbReference>
<keyword evidence="2" id="KW-0812">Transmembrane</keyword>
<dbReference type="InterPro" id="IPR040493">
    <property type="entry name" value="DUF5518"/>
</dbReference>
<feature type="compositionally biased region" description="Basic and acidic residues" evidence="1">
    <location>
        <begin position="222"/>
        <end position="255"/>
    </location>
</feature>
<feature type="compositionally biased region" description="Basic and acidic residues" evidence="1">
    <location>
        <begin position="138"/>
        <end position="207"/>
    </location>
</feature>
<feature type="region of interest" description="Disordered" evidence="1">
    <location>
        <begin position="127"/>
        <end position="255"/>
    </location>
</feature>
<keyword evidence="2" id="KW-1133">Transmembrane helix</keyword>
<evidence type="ECO:0000256" key="1">
    <source>
        <dbReference type="SAM" id="MobiDB-lite"/>
    </source>
</evidence>
<keyword evidence="2" id="KW-0472">Membrane</keyword>
<sequence>MDSGRTIVHALIGAVVGIVLSFIPFSTIVGGAAAGFLEGPDGRDGALVGALAGLIAFVPVAAIAFVALGVFGFALGIAALPAEGFAFVALAVLAFATLVFLYTVGLSALGGYLGAFLAREYPRQHARTRRSLGTATQSRRERGTDAPANRSRETGRFDEVPDPEGVDRANRRREATDGARRSGRDRRDDETGNDRTDAPREAARWHEEAEEERDPDSDSDSDSDHPDHPDHADPESDTDRPNLESEGQRREDRES</sequence>
<evidence type="ECO:0000313" key="4">
    <source>
        <dbReference type="EMBL" id="EMA34438.1"/>
    </source>
</evidence>
<dbReference type="Pfam" id="PF17647">
    <property type="entry name" value="DUF5518"/>
    <property type="match status" value="1"/>
</dbReference>
<proteinExistence type="predicted"/>
<dbReference type="KEGG" id="hlc:CHINAEXTREME04665"/>
<accession>M0LMW8</accession>
<evidence type="ECO:0000313" key="6">
    <source>
        <dbReference type="Proteomes" id="UP000186547"/>
    </source>
</evidence>
<dbReference type="RefSeq" id="WP_007141311.1">
    <property type="nucleotide sequence ID" value="NZ_AOLZ01000032.1"/>
</dbReference>
<dbReference type="AlphaFoldDB" id="M0LMW8"/>
<dbReference type="EMBL" id="CP019285">
    <property type="protein sequence ID" value="APW97103.1"/>
    <property type="molecule type" value="Genomic_DNA"/>
</dbReference>
<organism evidence="4 5">
    <name type="scientific">Natronobacterium lacisalsi AJ5</name>
    <dbReference type="NCBI Taxonomy" id="358396"/>
    <lineage>
        <taxon>Archaea</taxon>
        <taxon>Methanobacteriati</taxon>
        <taxon>Methanobacteriota</taxon>
        <taxon>Stenosarchaea group</taxon>
        <taxon>Halobacteria</taxon>
        <taxon>Halobacteriales</taxon>
        <taxon>Natrialbaceae</taxon>
        <taxon>Natronobacterium</taxon>
    </lineage>
</organism>
<protein>
    <recommendedName>
        <fullName evidence="7">DUF5518 domain-containing protein</fullName>
    </recommendedName>
</protein>
<evidence type="ECO:0000256" key="2">
    <source>
        <dbReference type="SAM" id="Phobius"/>
    </source>
</evidence>
<dbReference type="GeneID" id="30920391"/>
<feature type="transmembrane region" description="Helical" evidence="2">
    <location>
        <begin position="85"/>
        <end position="118"/>
    </location>
</feature>
<evidence type="ECO:0000313" key="5">
    <source>
        <dbReference type="Proteomes" id="UP000011555"/>
    </source>
</evidence>
<name>M0LMW8_NATLA</name>
<keyword evidence="5" id="KW-1185">Reference proteome</keyword>
<dbReference type="PATRIC" id="fig|358396.7.peg.1602"/>
<reference evidence="3" key="3">
    <citation type="submission" date="2017-01" db="EMBL/GenBank/DDBJ databases">
        <authorList>
            <person name="Mah S.A."/>
            <person name="Swanson W.J."/>
            <person name="Moy G.W."/>
            <person name="Vacquier V.D."/>
        </authorList>
    </citation>
    <scope>NUCLEOTIDE SEQUENCE</scope>
    <source>
        <strain evidence="3">AJ5</strain>
    </source>
</reference>
<feature type="transmembrane region" description="Helical" evidence="2">
    <location>
        <begin position="6"/>
        <end position="34"/>
    </location>
</feature>
<evidence type="ECO:0000313" key="3">
    <source>
        <dbReference type="EMBL" id="APW97103.1"/>
    </source>
</evidence>